<comment type="pathway">
    <text evidence="3">Cofactor biosynthesis; coenzyme A biosynthesis; CoA from (R)-pantothenate: step 5/5.</text>
</comment>
<evidence type="ECO:0000256" key="3">
    <source>
        <dbReference type="HAMAP-Rule" id="MF_00376"/>
    </source>
</evidence>
<dbReference type="RefSeq" id="WP_029637770.1">
    <property type="nucleotide sequence ID" value="NZ_JACJTA010000042.1"/>
</dbReference>
<evidence type="ECO:0000313" key="6">
    <source>
        <dbReference type="Proteomes" id="UP000660380"/>
    </source>
</evidence>
<dbReference type="SUPFAM" id="SSF52540">
    <property type="entry name" value="P-loop containing nucleoside triphosphate hydrolases"/>
    <property type="match status" value="1"/>
</dbReference>
<gene>
    <name evidence="3" type="primary">coaE</name>
    <name evidence="5" type="ORF">H6G81_18815</name>
</gene>
<keyword evidence="3" id="KW-0173">Coenzyme A biosynthesis</keyword>
<accession>A0ABR8GTH3</accession>
<keyword evidence="2 3" id="KW-0067">ATP-binding</keyword>
<comment type="similarity">
    <text evidence="3">Belongs to the CoaE family.</text>
</comment>
<dbReference type="CDD" id="cd02022">
    <property type="entry name" value="DPCK"/>
    <property type="match status" value="1"/>
</dbReference>
<dbReference type="EC" id="2.7.1.24" evidence="3 4"/>
<keyword evidence="3 5" id="KW-0808">Transferase</keyword>
<evidence type="ECO:0000256" key="1">
    <source>
        <dbReference type="ARBA" id="ARBA00022741"/>
    </source>
</evidence>
<dbReference type="GO" id="GO:0004140">
    <property type="term" value="F:dephospho-CoA kinase activity"/>
    <property type="evidence" value="ECO:0007669"/>
    <property type="project" value="UniProtKB-EC"/>
</dbReference>
<reference evidence="5 6" key="1">
    <citation type="journal article" date="2020" name="ISME J.">
        <title>Comparative genomics reveals insights into cyanobacterial evolution and habitat adaptation.</title>
        <authorList>
            <person name="Chen M.Y."/>
            <person name="Teng W.K."/>
            <person name="Zhao L."/>
            <person name="Hu C.X."/>
            <person name="Zhou Y.K."/>
            <person name="Han B.P."/>
            <person name="Song L.R."/>
            <person name="Shu W.S."/>
        </authorList>
    </citation>
    <scope>NUCLEOTIDE SEQUENCE [LARGE SCALE GENOMIC DNA]</scope>
    <source>
        <strain evidence="5 6">FACHB-248</strain>
    </source>
</reference>
<dbReference type="Proteomes" id="UP000660380">
    <property type="component" value="Unassembled WGS sequence"/>
</dbReference>
<comment type="caution">
    <text evidence="5">The sequence shown here is derived from an EMBL/GenBank/DDBJ whole genome shotgun (WGS) entry which is preliminary data.</text>
</comment>
<protein>
    <recommendedName>
        <fullName evidence="3 4">Dephospho-CoA kinase</fullName>
        <ecNumber evidence="3 4">2.7.1.24</ecNumber>
    </recommendedName>
    <alternativeName>
        <fullName evidence="3">Dephosphocoenzyme A kinase</fullName>
    </alternativeName>
</protein>
<dbReference type="PANTHER" id="PTHR10695">
    <property type="entry name" value="DEPHOSPHO-COA KINASE-RELATED"/>
    <property type="match status" value="1"/>
</dbReference>
<comment type="catalytic activity">
    <reaction evidence="3">
        <text>3'-dephospho-CoA + ATP = ADP + CoA + H(+)</text>
        <dbReference type="Rhea" id="RHEA:18245"/>
        <dbReference type="ChEBI" id="CHEBI:15378"/>
        <dbReference type="ChEBI" id="CHEBI:30616"/>
        <dbReference type="ChEBI" id="CHEBI:57287"/>
        <dbReference type="ChEBI" id="CHEBI:57328"/>
        <dbReference type="ChEBI" id="CHEBI:456216"/>
        <dbReference type="EC" id="2.7.1.24"/>
    </reaction>
</comment>
<feature type="binding site" evidence="3">
    <location>
        <begin position="13"/>
        <end position="18"/>
    </location>
    <ligand>
        <name>ATP</name>
        <dbReference type="ChEBI" id="CHEBI:30616"/>
    </ligand>
</feature>
<dbReference type="PANTHER" id="PTHR10695:SF46">
    <property type="entry name" value="BIFUNCTIONAL COENZYME A SYNTHASE-RELATED"/>
    <property type="match status" value="1"/>
</dbReference>
<evidence type="ECO:0000256" key="2">
    <source>
        <dbReference type="ARBA" id="ARBA00022840"/>
    </source>
</evidence>
<proteinExistence type="inferred from homology"/>
<keyword evidence="1 3" id="KW-0547">Nucleotide-binding</keyword>
<comment type="subcellular location">
    <subcellularLocation>
        <location evidence="3">Cytoplasm</location>
    </subcellularLocation>
</comment>
<keyword evidence="3" id="KW-0963">Cytoplasm</keyword>
<evidence type="ECO:0000256" key="4">
    <source>
        <dbReference type="NCBIfam" id="TIGR00152"/>
    </source>
</evidence>
<dbReference type="Gene3D" id="3.40.50.300">
    <property type="entry name" value="P-loop containing nucleotide triphosphate hydrolases"/>
    <property type="match status" value="1"/>
</dbReference>
<keyword evidence="6" id="KW-1185">Reference proteome</keyword>
<dbReference type="Pfam" id="PF01121">
    <property type="entry name" value="CoaE"/>
    <property type="match status" value="1"/>
</dbReference>
<sequence length="195" mass="21837">MSKRIIGLTGGIATGKSTVANYLATAYSLPIFDADIYARDAVSINSPILQAIAQRYGEQILLADNSLNRPKLGEIIFTNQAERSWVENLIHPYVRDRLIVETRNFASLLVFVVPLLFEAQMTNLVTEIWVVSCSEEQQLARLMQRNNLTLEQAQARIHSQMPITEKAARADIILDNNSTKDALLKQVDLALLRLS</sequence>
<name>A0ABR8GTH3_9CYAN</name>
<dbReference type="InterPro" id="IPR027417">
    <property type="entry name" value="P-loop_NTPase"/>
</dbReference>
<dbReference type="NCBIfam" id="TIGR00152">
    <property type="entry name" value="dephospho-CoA kinase"/>
    <property type="match status" value="1"/>
</dbReference>
<dbReference type="HAMAP" id="MF_00376">
    <property type="entry name" value="Dephospho_CoA_kinase"/>
    <property type="match status" value="1"/>
</dbReference>
<comment type="function">
    <text evidence="3">Catalyzes the phosphorylation of the 3'-hydroxyl group of dephosphocoenzyme A to form coenzyme A.</text>
</comment>
<dbReference type="PROSITE" id="PS51219">
    <property type="entry name" value="DPCK"/>
    <property type="match status" value="1"/>
</dbReference>
<dbReference type="InterPro" id="IPR001977">
    <property type="entry name" value="Depp_CoAkinase"/>
</dbReference>
<organism evidence="5 6">
    <name type="scientific">Scytonema hofmannii FACHB-248</name>
    <dbReference type="NCBI Taxonomy" id="1842502"/>
    <lineage>
        <taxon>Bacteria</taxon>
        <taxon>Bacillati</taxon>
        <taxon>Cyanobacteriota</taxon>
        <taxon>Cyanophyceae</taxon>
        <taxon>Nostocales</taxon>
        <taxon>Scytonemataceae</taxon>
        <taxon>Scytonema</taxon>
    </lineage>
</organism>
<keyword evidence="3 5" id="KW-0418">Kinase</keyword>
<dbReference type="EMBL" id="JACJTA010000042">
    <property type="protein sequence ID" value="MBD2606524.1"/>
    <property type="molecule type" value="Genomic_DNA"/>
</dbReference>
<evidence type="ECO:0000313" key="5">
    <source>
        <dbReference type="EMBL" id="MBD2606524.1"/>
    </source>
</evidence>